<evidence type="ECO:0000256" key="6">
    <source>
        <dbReference type="ARBA" id="ARBA00022989"/>
    </source>
</evidence>
<dbReference type="PANTHER" id="PTHR34979">
    <property type="entry name" value="INNER MEMBRANE PROTEIN YGAZ"/>
    <property type="match status" value="1"/>
</dbReference>
<dbReference type="STRING" id="38302.SAMN04488535_1598"/>
<evidence type="ECO:0000256" key="8">
    <source>
        <dbReference type="SAM" id="Phobius"/>
    </source>
</evidence>
<dbReference type="Proteomes" id="UP000199350">
    <property type="component" value="Chromosome I"/>
</dbReference>
<keyword evidence="4" id="KW-1003">Cell membrane</keyword>
<comment type="subcellular location">
    <subcellularLocation>
        <location evidence="1">Cell membrane</location>
        <topology evidence="1">Multi-pass membrane protein</topology>
    </subcellularLocation>
</comment>
<keyword evidence="6 8" id="KW-1133">Transmembrane helix</keyword>
<evidence type="ECO:0000256" key="3">
    <source>
        <dbReference type="ARBA" id="ARBA00022448"/>
    </source>
</evidence>
<dbReference type="AlphaFoldDB" id="A0A1G9PTS0"/>
<dbReference type="GO" id="GO:0005886">
    <property type="term" value="C:plasma membrane"/>
    <property type="evidence" value="ECO:0007669"/>
    <property type="project" value="UniProtKB-SubCell"/>
</dbReference>
<protein>
    <submittedName>
        <fullName evidence="9">4-azaleucine resistance probable transporter AzlC</fullName>
    </submittedName>
</protein>
<dbReference type="RefSeq" id="WP_092150969.1">
    <property type="nucleotide sequence ID" value="NZ_LT629700.1"/>
</dbReference>
<accession>A0A1G9PTS0</accession>
<proteinExistence type="inferred from homology"/>
<dbReference type="PANTHER" id="PTHR34979:SF1">
    <property type="entry name" value="INNER MEMBRANE PROTEIN YGAZ"/>
    <property type="match status" value="1"/>
</dbReference>
<name>A0A1G9PTS0_9CORY</name>
<evidence type="ECO:0000256" key="4">
    <source>
        <dbReference type="ARBA" id="ARBA00022475"/>
    </source>
</evidence>
<sequence>MGVSRETWEQARQGVRDSALVGLGIVPLGLAFGLLITQAGFAWWWAPVFSVVIYAGSMEFLAINMVLTGVGPVSSAVTALMVNFRHLFYGLTFPRHLIASPLGRVYSTYALTDESYAIASATQPRSGARVLSVQLVCQILWVVSGIVGALAGQVLPPDVQGMEFALTALFVVLAYESFQASRDMSAVLLAAGIGLAAALVVPGQMLMVALTAYFALLLARFWSPRLDRALTWTVR</sequence>
<organism evidence="9 10">
    <name type="scientific">Corynebacterium mycetoides</name>
    <dbReference type="NCBI Taxonomy" id="38302"/>
    <lineage>
        <taxon>Bacteria</taxon>
        <taxon>Bacillati</taxon>
        <taxon>Actinomycetota</taxon>
        <taxon>Actinomycetes</taxon>
        <taxon>Mycobacteriales</taxon>
        <taxon>Corynebacteriaceae</taxon>
        <taxon>Corynebacterium</taxon>
    </lineage>
</organism>
<keyword evidence="7 8" id="KW-0472">Membrane</keyword>
<dbReference type="Pfam" id="PF03591">
    <property type="entry name" value="AzlC"/>
    <property type="match status" value="1"/>
</dbReference>
<keyword evidence="10" id="KW-1185">Reference proteome</keyword>
<dbReference type="EMBL" id="LT629700">
    <property type="protein sequence ID" value="SDM02150.1"/>
    <property type="molecule type" value="Genomic_DNA"/>
</dbReference>
<evidence type="ECO:0000313" key="10">
    <source>
        <dbReference type="Proteomes" id="UP000199350"/>
    </source>
</evidence>
<feature type="transmembrane region" description="Helical" evidence="8">
    <location>
        <begin position="161"/>
        <end position="178"/>
    </location>
</feature>
<reference evidence="10" key="1">
    <citation type="submission" date="2016-10" db="EMBL/GenBank/DDBJ databases">
        <authorList>
            <person name="Varghese N."/>
            <person name="Submissions S."/>
        </authorList>
    </citation>
    <scope>NUCLEOTIDE SEQUENCE [LARGE SCALE GENOMIC DNA]</scope>
    <source>
        <strain evidence="10">DSM 20632</strain>
    </source>
</reference>
<gene>
    <name evidence="9" type="ORF">SAMN04488535_1598</name>
</gene>
<evidence type="ECO:0000256" key="2">
    <source>
        <dbReference type="ARBA" id="ARBA00010735"/>
    </source>
</evidence>
<feature type="transmembrane region" description="Helical" evidence="8">
    <location>
        <begin position="20"/>
        <end position="45"/>
    </location>
</feature>
<evidence type="ECO:0000256" key="5">
    <source>
        <dbReference type="ARBA" id="ARBA00022692"/>
    </source>
</evidence>
<evidence type="ECO:0000256" key="7">
    <source>
        <dbReference type="ARBA" id="ARBA00023136"/>
    </source>
</evidence>
<keyword evidence="3" id="KW-0813">Transport</keyword>
<dbReference type="InterPro" id="IPR011606">
    <property type="entry name" value="Brnchd-chn_aa_trnsp_permease"/>
</dbReference>
<keyword evidence="5 8" id="KW-0812">Transmembrane</keyword>
<feature type="transmembrane region" description="Helical" evidence="8">
    <location>
        <begin position="135"/>
        <end position="155"/>
    </location>
</feature>
<evidence type="ECO:0000256" key="1">
    <source>
        <dbReference type="ARBA" id="ARBA00004651"/>
    </source>
</evidence>
<dbReference type="OrthoDB" id="3181706at2"/>
<comment type="similarity">
    <text evidence="2">Belongs to the AzlC family.</text>
</comment>
<feature type="transmembrane region" description="Helical" evidence="8">
    <location>
        <begin position="187"/>
        <end position="216"/>
    </location>
</feature>
<evidence type="ECO:0000313" key="9">
    <source>
        <dbReference type="EMBL" id="SDM02150.1"/>
    </source>
</evidence>
<feature type="transmembrane region" description="Helical" evidence="8">
    <location>
        <begin position="60"/>
        <end position="82"/>
    </location>
</feature>
<dbReference type="GO" id="GO:1903785">
    <property type="term" value="P:L-valine transmembrane transport"/>
    <property type="evidence" value="ECO:0007669"/>
    <property type="project" value="TreeGrafter"/>
</dbReference>